<name>A0AAV6TIF4_9ARAC</name>
<comment type="caution">
    <text evidence="2">The sequence shown here is derived from an EMBL/GenBank/DDBJ whole genome shotgun (WGS) entry which is preliminary data.</text>
</comment>
<evidence type="ECO:0000256" key="1">
    <source>
        <dbReference type="SAM" id="MobiDB-lite"/>
    </source>
</evidence>
<protein>
    <submittedName>
        <fullName evidence="2">Uncharacterized protein</fullName>
    </submittedName>
</protein>
<organism evidence="2 3">
    <name type="scientific">Oedothorax gibbosus</name>
    <dbReference type="NCBI Taxonomy" id="931172"/>
    <lineage>
        <taxon>Eukaryota</taxon>
        <taxon>Metazoa</taxon>
        <taxon>Ecdysozoa</taxon>
        <taxon>Arthropoda</taxon>
        <taxon>Chelicerata</taxon>
        <taxon>Arachnida</taxon>
        <taxon>Araneae</taxon>
        <taxon>Araneomorphae</taxon>
        <taxon>Entelegynae</taxon>
        <taxon>Araneoidea</taxon>
        <taxon>Linyphiidae</taxon>
        <taxon>Erigoninae</taxon>
        <taxon>Oedothorax</taxon>
    </lineage>
</organism>
<evidence type="ECO:0000313" key="3">
    <source>
        <dbReference type="Proteomes" id="UP000827092"/>
    </source>
</evidence>
<sequence length="127" mass="13750">MNSMRPGLSLGKLRGEPLLDGSIIFTPQEPRLTIIWGGGQNRGTGLHQKFFPWPRPVPGIWVYLPFGSPTGGLNSATSTKWKRGGAPVPPPCGEKGFPELGADLPPGPLLSFCRRGFFQKPIDRAQS</sequence>
<dbReference type="AlphaFoldDB" id="A0AAV6TIF4"/>
<feature type="region of interest" description="Disordered" evidence="1">
    <location>
        <begin position="75"/>
        <end position="100"/>
    </location>
</feature>
<gene>
    <name evidence="2" type="ORF">JTE90_026919</name>
</gene>
<evidence type="ECO:0000313" key="2">
    <source>
        <dbReference type="EMBL" id="KAG8171296.1"/>
    </source>
</evidence>
<keyword evidence="3" id="KW-1185">Reference proteome</keyword>
<dbReference type="Proteomes" id="UP000827092">
    <property type="component" value="Unassembled WGS sequence"/>
</dbReference>
<dbReference type="EMBL" id="JAFNEN010004187">
    <property type="protein sequence ID" value="KAG8171296.1"/>
    <property type="molecule type" value="Genomic_DNA"/>
</dbReference>
<proteinExistence type="predicted"/>
<accession>A0AAV6TIF4</accession>
<reference evidence="2 3" key="1">
    <citation type="journal article" date="2022" name="Nat. Ecol. Evol.">
        <title>A masculinizing supergene underlies an exaggerated male reproductive morph in a spider.</title>
        <authorList>
            <person name="Hendrickx F."/>
            <person name="De Corte Z."/>
            <person name="Sonet G."/>
            <person name="Van Belleghem S.M."/>
            <person name="Kostlbacher S."/>
            <person name="Vangestel C."/>
        </authorList>
    </citation>
    <scope>NUCLEOTIDE SEQUENCE [LARGE SCALE GENOMIC DNA]</scope>
    <source>
        <strain evidence="2">W744_W776</strain>
    </source>
</reference>